<sequence>MADPSVPPAPDPSGVPVPDLDDLRFQPLVDAAKRALPRRVPEWTDHNVSDPGITLIEACAERTDQLLYRVHRMTGRQRFALLRLMGITPLPASPTRIVVAFTRIDGSTGRREIPAGTVVRTEGEEPVVLATVAPLVLEGARTTGAVEADERLVRVTEVLGVADGRPAGRFPTRHRPWRPGAPVAEPPFGPPMTVRVGGVEWRAVPTFAGAGPDDRAHWWDDASCEVVFGPLVPAEGGARQHGKVPPEGARIGAEYDVFRGREGGVQAGAPLAVAQPDLTAVVETVVAASEEAEDWRRALERAGLGLAPPRRAVTAADHERIIDEHVPGLARVRVTALTRPTDSRVPTALQAPPRPPDVLTSAVAARDPLRAVHYYDDSGVITPRALPLEQQGGPAGDGDEVPGPVRDAQCLDAMIRTDETAPRLWFYRDQCLWDGNDRSSRPVKEEFPGLPGSADDPAHSFWADLDAVALLADPQRDDGADDDAYELFFFKGETFYHRAYTYSDRSFVPRAESRGVTSLISESFPGLSPECQEQPDAVVVVGGVFYFVKGTRTEPAVWRREDEPLHVLLVPHVTGDPTVRPPDGAFDIPPQTLASVVGVVDASRLLGERLRVGEPRYHSFGVEATVRPWSSTRADVDEARTAAEGALRRFFHPTAGGPDGRGWPWGRRVHAGDVFDVLEKVPRLRGTTDVALIDDGGRPVTSVEVSDGGLVLLEDVTLRIAPTDG</sequence>
<evidence type="ECO:0000256" key="1">
    <source>
        <dbReference type="SAM" id="MobiDB-lite"/>
    </source>
</evidence>
<feature type="region of interest" description="Disordered" evidence="1">
    <location>
        <begin position="1"/>
        <end position="20"/>
    </location>
</feature>
<proteinExistence type="predicted"/>
<comment type="caution">
    <text evidence="2">The sequence shown here is derived from an EMBL/GenBank/DDBJ whole genome shotgun (WGS) entry which is preliminary data.</text>
</comment>
<evidence type="ECO:0000313" key="3">
    <source>
        <dbReference type="Proteomes" id="UP001595990"/>
    </source>
</evidence>
<dbReference type="EMBL" id="JBHSFS010000014">
    <property type="protein sequence ID" value="MFC4516519.1"/>
    <property type="molecule type" value="Genomic_DNA"/>
</dbReference>
<dbReference type="RefSeq" id="WP_417923620.1">
    <property type="nucleotide sequence ID" value="NZ_JBHSFS010000014.1"/>
</dbReference>
<evidence type="ECO:0000313" key="2">
    <source>
        <dbReference type="EMBL" id="MFC4516519.1"/>
    </source>
</evidence>
<protein>
    <recommendedName>
        <fullName evidence="4">Baseplate assembly protein</fullName>
    </recommendedName>
</protein>
<gene>
    <name evidence="2" type="ORF">ACFPEN_26755</name>
</gene>
<reference evidence="3" key="1">
    <citation type="journal article" date="2019" name="Int. J. Syst. Evol. Microbiol.">
        <title>The Global Catalogue of Microorganisms (GCM) 10K type strain sequencing project: providing services to taxonomists for standard genome sequencing and annotation.</title>
        <authorList>
            <consortium name="The Broad Institute Genomics Platform"/>
            <consortium name="The Broad Institute Genome Sequencing Center for Infectious Disease"/>
            <person name="Wu L."/>
            <person name="Ma J."/>
        </authorList>
    </citation>
    <scope>NUCLEOTIDE SEQUENCE [LARGE SCALE GENOMIC DNA]</scope>
    <source>
        <strain evidence="3">CECT 8064</strain>
    </source>
</reference>
<dbReference type="Proteomes" id="UP001595990">
    <property type="component" value="Unassembled WGS sequence"/>
</dbReference>
<dbReference type="Gene3D" id="2.110.10.10">
    <property type="entry name" value="Hemopexin-like domain"/>
    <property type="match status" value="1"/>
</dbReference>
<organism evidence="2 3">
    <name type="scientific">Streptomyces ehimensis</name>
    <dbReference type="NCBI Taxonomy" id="68195"/>
    <lineage>
        <taxon>Bacteria</taxon>
        <taxon>Bacillati</taxon>
        <taxon>Actinomycetota</taxon>
        <taxon>Actinomycetes</taxon>
        <taxon>Kitasatosporales</taxon>
        <taxon>Streptomycetaceae</taxon>
        <taxon>Streptomyces</taxon>
    </lineage>
</organism>
<name>A0ABV9BR61_9ACTN</name>
<feature type="compositionally biased region" description="Pro residues" evidence="1">
    <location>
        <begin position="1"/>
        <end position="15"/>
    </location>
</feature>
<dbReference type="SUPFAM" id="SSF50923">
    <property type="entry name" value="Hemopexin-like domain"/>
    <property type="match status" value="1"/>
</dbReference>
<evidence type="ECO:0008006" key="4">
    <source>
        <dbReference type="Google" id="ProtNLM"/>
    </source>
</evidence>
<keyword evidence="3" id="KW-1185">Reference proteome</keyword>
<feature type="region of interest" description="Disordered" evidence="1">
    <location>
        <begin position="166"/>
        <end position="189"/>
    </location>
</feature>
<dbReference type="InterPro" id="IPR036375">
    <property type="entry name" value="Hemopexin-like_dom_sf"/>
</dbReference>
<accession>A0ABV9BR61</accession>